<organism evidence="1 2">
    <name type="scientific">Trichoplusia ni</name>
    <name type="common">Cabbage looper</name>
    <dbReference type="NCBI Taxonomy" id="7111"/>
    <lineage>
        <taxon>Eukaryota</taxon>
        <taxon>Metazoa</taxon>
        <taxon>Ecdysozoa</taxon>
        <taxon>Arthropoda</taxon>
        <taxon>Hexapoda</taxon>
        <taxon>Insecta</taxon>
        <taxon>Pterygota</taxon>
        <taxon>Neoptera</taxon>
        <taxon>Endopterygota</taxon>
        <taxon>Lepidoptera</taxon>
        <taxon>Glossata</taxon>
        <taxon>Ditrysia</taxon>
        <taxon>Noctuoidea</taxon>
        <taxon>Noctuidae</taxon>
        <taxon>Plusiinae</taxon>
        <taxon>Trichoplusia</taxon>
    </lineage>
</organism>
<dbReference type="InParanoid" id="A0A7E5WSD5"/>
<dbReference type="KEGG" id="tnl:113505275"/>
<dbReference type="AlphaFoldDB" id="A0A7E5WSD5"/>
<dbReference type="GeneID" id="113505275"/>
<protein>
    <submittedName>
        <fullName evidence="2">Uncharacterized protein LOC113505275</fullName>
    </submittedName>
</protein>
<evidence type="ECO:0000313" key="2">
    <source>
        <dbReference type="RefSeq" id="XP_026743695.1"/>
    </source>
</evidence>
<accession>A0A7E5WSD5</accession>
<evidence type="ECO:0000313" key="1">
    <source>
        <dbReference type="Proteomes" id="UP000322000"/>
    </source>
</evidence>
<keyword evidence="1" id="KW-1185">Reference proteome</keyword>
<name>A0A7E5WSD5_TRINI</name>
<dbReference type="Gene3D" id="3.30.70.1820">
    <property type="entry name" value="L1 transposable element, RRM domain"/>
    <property type="match status" value="1"/>
</dbReference>
<proteinExistence type="predicted"/>
<dbReference type="OrthoDB" id="7481777at2759"/>
<sequence length="308" mass="35754">MDGKFMNSLEDLEQLFNSRMAEYEEKLTKASTGSGSMAVNVSSISSEFSNFKMFVWQALSKLKTQIELLGVGFDRHETFMRRKVLLLHGVPEKPDEKLHEVVTDILNYKLRLSDLQEPHNTLNVCHRLGSSRQKTRPILVRFFKVEHRQLMWDAKKLLKGTGITISEFLTQPRHQAFLAARKHFSMKNCWTKEGRIVILCPDKTRRKIETMGELNELVVRFPTGIVETAVTDPESPRDVQEVSKAQRFYVPPWTLASQPITTLRRVEARPDPVWTTGSVPGKEQGRRQSYPRFWPVFPVYFYDLLIWV</sequence>
<gene>
    <name evidence="2" type="primary">LOC113505275</name>
</gene>
<dbReference type="Proteomes" id="UP000322000">
    <property type="component" value="Chromosome 25"/>
</dbReference>
<reference evidence="2" key="1">
    <citation type="submission" date="2025-08" db="UniProtKB">
        <authorList>
            <consortium name="RefSeq"/>
        </authorList>
    </citation>
    <scope>IDENTIFICATION</scope>
</reference>
<dbReference type="RefSeq" id="XP_026743695.1">
    <property type="nucleotide sequence ID" value="XM_026887894.1"/>
</dbReference>